<organism evidence="5 6">
    <name type="scientific">Hypsibius exemplaris</name>
    <name type="common">Freshwater tardigrade</name>
    <dbReference type="NCBI Taxonomy" id="2072580"/>
    <lineage>
        <taxon>Eukaryota</taxon>
        <taxon>Metazoa</taxon>
        <taxon>Ecdysozoa</taxon>
        <taxon>Tardigrada</taxon>
        <taxon>Eutardigrada</taxon>
        <taxon>Parachela</taxon>
        <taxon>Hypsibioidea</taxon>
        <taxon>Hypsibiidae</taxon>
        <taxon>Hypsibius</taxon>
    </lineage>
</organism>
<dbReference type="FunFam" id="2.40.10.10:FF:000068">
    <property type="entry name" value="transmembrane protease serine 2"/>
    <property type="match status" value="1"/>
</dbReference>
<keyword evidence="3" id="KW-0732">Signal</keyword>
<dbReference type="PROSITE" id="PS50240">
    <property type="entry name" value="TRYPSIN_DOM"/>
    <property type="match status" value="1"/>
</dbReference>
<keyword evidence="2" id="KW-0378">Hydrolase</keyword>
<dbReference type="PROSITE" id="PS00134">
    <property type="entry name" value="TRYPSIN_HIS"/>
    <property type="match status" value="1"/>
</dbReference>
<evidence type="ECO:0000313" key="5">
    <source>
        <dbReference type="EMBL" id="OWA50945.1"/>
    </source>
</evidence>
<feature type="domain" description="Peptidase S1" evidence="4">
    <location>
        <begin position="155"/>
        <end position="400"/>
    </location>
</feature>
<keyword evidence="1" id="KW-1015">Disulfide bond</keyword>
<dbReference type="AlphaFoldDB" id="A0A9X6RKH3"/>
<dbReference type="Pfam" id="PF00089">
    <property type="entry name" value="Trypsin"/>
    <property type="match status" value="1"/>
</dbReference>
<sequence>MMKREVCALLMFALLLTGKVLECQAQRFNDIPFRDQLVEDAAIFNDSYFGDDLVDDGAAIARMPSTSTATTNAATRHVNGHETHRTAALEGGNGDPTLKDGNLIVNNGSAADLASLTQAEMAQLNELLDAMPATGPLSNASVAQSTNVPIPAIAIEDWRKALRVTPHQYPFIVSLQSGRRRHFCGGAILSAKHIITAAHCVQNDYGQISRASEIVVGVGLHDLRSARRSDYFMVKSVRPHPHYTPLPNMRNDIAILTLTRPIPLNLRGKTARRIDLPSSSDPGPRTGSRLLAIGWGENINRESPDLLQGARLRVISSSDCADRIMGRIRYSFRDKICVDSTGADICDGDSGGPLFERLSSGQMRLIGLTSFGRRNCAENGGASAFTKVSHFIRWIRKTMISSQ</sequence>
<dbReference type="InterPro" id="IPR001314">
    <property type="entry name" value="Peptidase_S1A"/>
</dbReference>
<dbReference type="CDD" id="cd00190">
    <property type="entry name" value="Tryp_SPc"/>
    <property type="match status" value="1"/>
</dbReference>
<feature type="chain" id="PRO_5040963178" evidence="3">
    <location>
        <begin position="26"/>
        <end position="403"/>
    </location>
</feature>
<dbReference type="GO" id="GO:0004252">
    <property type="term" value="F:serine-type endopeptidase activity"/>
    <property type="evidence" value="ECO:0007669"/>
    <property type="project" value="InterPro"/>
</dbReference>
<dbReference type="EMBL" id="MTYJ01000209">
    <property type="protein sequence ID" value="OWA50945.1"/>
    <property type="molecule type" value="Genomic_DNA"/>
</dbReference>
<dbReference type="PRINTS" id="PR00722">
    <property type="entry name" value="CHYMOTRYPSIN"/>
</dbReference>
<dbReference type="PROSITE" id="PS00135">
    <property type="entry name" value="TRYPSIN_SER"/>
    <property type="match status" value="1"/>
</dbReference>
<evidence type="ECO:0000256" key="1">
    <source>
        <dbReference type="ARBA" id="ARBA00023157"/>
    </source>
</evidence>
<reference evidence="6" key="1">
    <citation type="submission" date="2017-01" db="EMBL/GenBank/DDBJ databases">
        <title>Comparative genomics of anhydrobiosis in the tardigrade Hypsibius dujardini.</title>
        <authorList>
            <person name="Yoshida Y."/>
            <person name="Koutsovoulos G."/>
            <person name="Laetsch D."/>
            <person name="Stevens L."/>
            <person name="Kumar S."/>
            <person name="Horikawa D."/>
            <person name="Ishino K."/>
            <person name="Komine S."/>
            <person name="Tomita M."/>
            <person name="Blaxter M."/>
            <person name="Arakawa K."/>
        </authorList>
    </citation>
    <scope>NUCLEOTIDE SEQUENCE [LARGE SCALE GENOMIC DNA]</scope>
    <source>
        <strain evidence="6">Z151</strain>
    </source>
</reference>
<dbReference type="PANTHER" id="PTHR24250">
    <property type="entry name" value="CHYMOTRYPSIN-RELATED"/>
    <property type="match status" value="1"/>
</dbReference>
<dbReference type="InterPro" id="IPR043504">
    <property type="entry name" value="Peptidase_S1_PA_chymotrypsin"/>
</dbReference>
<dbReference type="InterPro" id="IPR001254">
    <property type="entry name" value="Trypsin_dom"/>
</dbReference>
<feature type="signal peptide" evidence="3">
    <location>
        <begin position="1"/>
        <end position="25"/>
    </location>
</feature>
<dbReference type="Proteomes" id="UP000192578">
    <property type="component" value="Unassembled WGS sequence"/>
</dbReference>
<keyword evidence="2" id="KW-0645">Protease</keyword>
<dbReference type="InterPro" id="IPR033116">
    <property type="entry name" value="TRYPSIN_SER"/>
</dbReference>
<dbReference type="SUPFAM" id="SSF50494">
    <property type="entry name" value="Trypsin-like serine proteases"/>
    <property type="match status" value="1"/>
</dbReference>
<evidence type="ECO:0000259" key="4">
    <source>
        <dbReference type="PROSITE" id="PS50240"/>
    </source>
</evidence>
<evidence type="ECO:0000256" key="3">
    <source>
        <dbReference type="SAM" id="SignalP"/>
    </source>
</evidence>
<dbReference type="SMART" id="SM00020">
    <property type="entry name" value="Tryp_SPc"/>
    <property type="match status" value="1"/>
</dbReference>
<protein>
    <submittedName>
        <fullName evidence="5">Anionic trypsin-1</fullName>
    </submittedName>
</protein>
<dbReference type="OrthoDB" id="6755574at2759"/>
<gene>
    <name evidence="5" type="ORF">BV898_15446</name>
</gene>
<evidence type="ECO:0000313" key="6">
    <source>
        <dbReference type="Proteomes" id="UP000192578"/>
    </source>
</evidence>
<proteinExistence type="predicted"/>
<comment type="caution">
    <text evidence="5">The sequence shown here is derived from an EMBL/GenBank/DDBJ whole genome shotgun (WGS) entry which is preliminary data.</text>
</comment>
<dbReference type="InterPro" id="IPR009003">
    <property type="entry name" value="Peptidase_S1_PA"/>
</dbReference>
<dbReference type="Gene3D" id="2.40.10.10">
    <property type="entry name" value="Trypsin-like serine proteases"/>
    <property type="match status" value="1"/>
</dbReference>
<keyword evidence="2" id="KW-0720">Serine protease</keyword>
<dbReference type="GO" id="GO:0006508">
    <property type="term" value="P:proteolysis"/>
    <property type="evidence" value="ECO:0007669"/>
    <property type="project" value="UniProtKB-KW"/>
</dbReference>
<keyword evidence="6" id="KW-1185">Reference proteome</keyword>
<accession>A0A9X6RKH3</accession>
<dbReference type="InterPro" id="IPR018114">
    <property type="entry name" value="TRYPSIN_HIS"/>
</dbReference>
<evidence type="ECO:0000256" key="2">
    <source>
        <dbReference type="RuleBase" id="RU363034"/>
    </source>
</evidence>
<name>A0A9X6RKH3_HYPEX</name>